<evidence type="ECO:0000313" key="3">
    <source>
        <dbReference type="Proteomes" id="UP001642464"/>
    </source>
</evidence>
<evidence type="ECO:0000313" key="2">
    <source>
        <dbReference type="EMBL" id="CAK9037689.1"/>
    </source>
</evidence>
<feature type="compositionally biased region" description="Basic and acidic residues" evidence="1">
    <location>
        <begin position="115"/>
        <end position="129"/>
    </location>
</feature>
<reference evidence="2 3" key="1">
    <citation type="submission" date="2024-02" db="EMBL/GenBank/DDBJ databases">
        <authorList>
            <person name="Chen Y."/>
            <person name="Shah S."/>
            <person name="Dougan E. K."/>
            <person name="Thang M."/>
            <person name="Chan C."/>
        </authorList>
    </citation>
    <scope>NUCLEOTIDE SEQUENCE [LARGE SCALE GENOMIC DNA]</scope>
</reference>
<feature type="region of interest" description="Disordered" evidence="1">
    <location>
        <begin position="1"/>
        <end position="261"/>
    </location>
</feature>
<keyword evidence="3" id="KW-1185">Reference proteome</keyword>
<accession>A0ABP0LHX5</accession>
<evidence type="ECO:0000256" key="1">
    <source>
        <dbReference type="SAM" id="MobiDB-lite"/>
    </source>
</evidence>
<proteinExistence type="predicted"/>
<gene>
    <name evidence="2" type="ORF">SCF082_LOCUS22280</name>
</gene>
<protein>
    <submittedName>
        <fullName evidence="2">Uncharacterized protein</fullName>
    </submittedName>
</protein>
<name>A0ABP0LHX5_9DINO</name>
<dbReference type="Proteomes" id="UP001642464">
    <property type="component" value="Unassembled WGS sequence"/>
</dbReference>
<feature type="compositionally biased region" description="Polar residues" evidence="1">
    <location>
        <begin position="28"/>
        <end position="41"/>
    </location>
</feature>
<comment type="caution">
    <text evidence="2">The sequence shown here is derived from an EMBL/GenBank/DDBJ whole genome shotgun (WGS) entry which is preliminary data.</text>
</comment>
<sequence length="325" mass="36984">MPGASEPRAHGSSTLQKEIRDTRKRKASSGSEKAEGNQQSQKAKDLPVEKAEGKKESCTEKMKDKDKDVSIMIEEDQERTKTQKEKEVPKLRKHGEQDEPKKEEDAQKLKNKQKSKSEKGEPKQAQHDNKQKKRKADTEPTEEKNELQKVKPKNERGKEDRKPTKAKKDEMDEERNRAEEKNDEVQQVEDGKDMKKAAQAFRGKYSVEGTLLPNADSEVPEDDAALSIDSRLGNRAQAKPSSKRLEQESSAGPGMYAKIPEDRTAEVAKKYHVYKSQDHLDAFQSVYRRLRRTGRDSEDKDVSDSMLKAMDYVQKKKGQGNAKSE</sequence>
<feature type="compositionally biased region" description="Basic and acidic residues" evidence="1">
    <location>
        <begin position="136"/>
        <end position="196"/>
    </location>
</feature>
<feature type="compositionally biased region" description="Basic and acidic residues" evidence="1">
    <location>
        <begin position="42"/>
        <end position="69"/>
    </location>
</feature>
<feature type="compositionally biased region" description="Basic and acidic residues" evidence="1">
    <location>
        <begin position="78"/>
        <end position="108"/>
    </location>
</feature>
<dbReference type="EMBL" id="CAXAMM010015947">
    <property type="protein sequence ID" value="CAK9037689.1"/>
    <property type="molecule type" value="Genomic_DNA"/>
</dbReference>
<feature type="compositionally biased region" description="Basic and acidic residues" evidence="1">
    <location>
        <begin position="293"/>
        <end position="303"/>
    </location>
</feature>
<feature type="region of interest" description="Disordered" evidence="1">
    <location>
        <begin position="290"/>
        <end position="325"/>
    </location>
</feature>
<organism evidence="2 3">
    <name type="scientific">Durusdinium trenchii</name>
    <dbReference type="NCBI Taxonomy" id="1381693"/>
    <lineage>
        <taxon>Eukaryota</taxon>
        <taxon>Sar</taxon>
        <taxon>Alveolata</taxon>
        <taxon>Dinophyceae</taxon>
        <taxon>Suessiales</taxon>
        <taxon>Symbiodiniaceae</taxon>
        <taxon>Durusdinium</taxon>
    </lineage>
</organism>